<proteinExistence type="predicted"/>
<accession>A0ABQ5TFX0</accession>
<dbReference type="InterPro" id="IPR011009">
    <property type="entry name" value="Kinase-like_dom_sf"/>
</dbReference>
<dbReference type="EMBL" id="BSKO01000001">
    <property type="protein sequence ID" value="GLO64484.1"/>
    <property type="molecule type" value="Genomic_DNA"/>
</dbReference>
<keyword evidence="3" id="KW-1185">Reference proteome</keyword>
<dbReference type="RefSeq" id="WP_317957593.1">
    <property type="nucleotide sequence ID" value="NZ_BSKO01000001.1"/>
</dbReference>
<protein>
    <recommendedName>
        <fullName evidence="1">Aminoglycoside phosphotransferase domain-containing protein</fullName>
    </recommendedName>
</protein>
<comment type="caution">
    <text evidence="2">The sequence shown here is derived from an EMBL/GenBank/DDBJ whole genome shotgun (WGS) entry which is preliminary data.</text>
</comment>
<dbReference type="InterPro" id="IPR051678">
    <property type="entry name" value="AGP_Transferase"/>
</dbReference>
<dbReference type="SUPFAM" id="SSF56112">
    <property type="entry name" value="Protein kinase-like (PK-like)"/>
    <property type="match status" value="1"/>
</dbReference>
<reference evidence="2 3" key="1">
    <citation type="submission" date="2023-02" db="EMBL/GenBank/DDBJ databases">
        <title>Oceanobacillus kimchii IFOP_LL358 isolated form Alexandrium catenella lab strain.</title>
        <authorList>
            <person name="Gajardo G."/>
            <person name="Ueki S."/>
            <person name="Maruyama F."/>
        </authorList>
    </citation>
    <scope>NUCLEOTIDE SEQUENCE [LARGE SCALE GENOMIC DNA]</scope>
    <source>
        <strain evidence="2 3">IFOP_LL358</strain>
    </source>
</reference>
<dbReference type="Pfam" id="PF01636">
    <property type="entry name" value="APH"/>
    <property type="match status" value="1"/>
</dbReference>
<dbReference type="PANTHER" id="PTHR21310:SF15">
    <property type="entry name" value="AMINOGLYCOSIDE PHOSPHOTRANSFERASE DOMAIN-CONTAINING PROTEIN"/>
    <property type="match status" value="1"/>
</dbReference>
<evidence type="ECO:0000313" key="3">
    <source>
        <dbReference type="Proteomes" id="UP001275436"/>
    </source>
</evidence>
<name>A0ABQ5TFX0_9BACI</name>
<organism evidence="2 3">
    <name type="scientific">Oceanobacillus kimchii</name>
    <dbReference type="NCBI Taxonomy" id="746691"/>
    <lineage>
        <taxon>Bacteria</taxon>
        <taxon>Bacillati</taxon>
        <taxon>Bacillota</taxon>
        <taxon>Bacilli</taxon>
        <taxon>Bacillales</taxon>
        <taxon>Bacillaceae</taxon>
        <taxon>Oceanobacillus</taxon>
    </lineage>
</organism>
<sequence length="336" mass="39004">MTSKIIFGSKRLGEVTNSQLQSMLDKYDLGKLLTSSKTEHGAMGQTMFVASTKGNFVLKGNPLYPGQLVEEKFFIDNIDNRTNVKVPKLYIIDDSNDIFGWNYAIIQRLEGKHLNSKELEDNLHVEEKLKIAELIGQALSSMHNWKVNMFGELDTVSLKIVPFEDSYTKWLFSRIMYWLEDAKRFSKITHEDMEWVRSLLTESKEDFNHFCSPTFVMGDFKPRNFLINKDRSGWEVSGVFDFTNAYFADPISDLIKMITYYIDKNEIVPAKHLIDVYFNSLAGKENGKKRLKVHMLHQRVLDWGNAKATKMVTWDDELSFSIWVKKYTDLAETLLE</sequence>
<dbReference type="PANTHER" id="PTHR21310">
    <property type="entry name" value="AMINOGLYCOSIDE PHOSPHOTRANSFERASE-RELATED-RELATED"/>
    <property type="match status" value="1"/>
</dbReference>
<dbReference type="Gene3D" id="3.30.200.20">
    <property type="entry name" value="Phosphorylase Kinase, domain 1"/>
    <property type="match status" value="1"/>
</dbReference>
<evidence type="ECO:0000259" key="1">
    <source>
        <dbReference type="Pfam" id="PF01636"/>
    </source>
</evidence>
<evidence type="ECO:0000313" key="2">
    <source>
        <dbReference type="EMBL" id="GLO64484.1"/>
    </source>
</evidence>
<gene>
    <name evidence="2" type="ORF">MACH08_02680</name>
</gene>
<dbReference type="Proteomes" id="UP001275436">
    <property type="component" value="Unassembled WGS sequence"/>
</dbReference>
<feature type="domain" description="Aminoglycoside phosphotransferase" evidence="1">
    <location>
        <begin position="40"/>
        <end position="271"/>
    </location>
</feature>
<dbReference type="Gene3D" id="3.90.1200.10">
    <property type="match status" value="1"/>
</dbReference>
<dbReference type="InterPro" id="IPR002575">
    <property type="entry name" value="Aminoglycoside_PTrfase"/>
</dbReference>